<feature type="region of interest" description="Disordered" evidence="1">
    <location>
        <begin position="34"/>
        <end position="98"/>
    </location>
</feature>
<dbReference type="EMBL" id="RZGK01000002">
    <property type="protein sequence ID" value="KAF9701187.1"/>
    <property type="molecule type" value="Genomic_DNA"/>
</dbReference>
<evidence type="ECO:0000256" key="2">
    <source>
        <dbReference type="SAM" id="Phobius"/>
    </source>
</evidence>
<feature type="transmembrane region" description="Helical" evidence="2">
    <location>
        <begin position="222"/>
        <end position="240"/>
    </location>
</feature>
<accession>A0A8H7JE21</accession>
<keyword evidence="2" id="KW-0472">Membrane</keyword>
<proteinExistence type="predicted"/>
<protein>
    <submittedName>
        <fullName evidence="3">Uncharacterized protein</fullName>
    </submittedName>
</protein>
<keyword evidence="2" id="KW-1133">Transmembrane helix</keyword>
<gene>
    <name evidence="3" type="ORF">EKO04_001141</name>
</gene>
<sequence length="710" mass="78641">MEWRTQNTSITDKALIPPQHNHLHTTYVSFGVHTHMDPANGDPSERDGMLSPPTAQPGDSVRTLALPDGHAYKQVPEADHSDRLSQAPTTDDSMLSAQENNAKEHRAANTNGMLTRKPFYWWFSVPMDVALALTPLFFLIIAGICLSLNNKRTSKYGEDIKAITLVLPTIFPIVYAAILGKILRRVALFKAERSTTVGTVERLIGCQSLFSTFERQFAFQRVDVLGIALLVAWLLSPLGGQSSLRLLANKPLFEPVNDTVRYYPVEGYGKESHITNLGYATVAWPLYAPLYMTALLTSRQYLDLPMDQFGNIKIPDIFQLQSYSASLPPDTWFDIDENSIVEYSSIIGIPIVGVPESGNVSFNLVSHYWSVQCEKLATTGTLTNATLTRRPSFDMIPGGSSPNNMNNATSFTYQSRWITSEGPKNGTHGRPVSGSVSATECLAYPLVVESKIACQGRSCAVKAMRRLPRSTEDIIGNFEASSVWLMTITANMPGADQGILQDDNTSSELVEHWMMDPNLSTFRWDKSQDRSGVERRWVNVAELPMDLFSHRLQTAMNTFWQSTIGSAIMMGNLTKDKVENMETTGFNYTWNTTELTGMRQNSEQYDCSIWFAAITIAISLFLFAAAVTSLVLGIFTKAPDTLGFVSTSARDNPYVVAEVASHLDGLEAARALRDVRVRIGDVNSMGSVGHVAFASMDAEPKRVSRKRVYD</sequence>
<feature type="compositionally biased region" description="Polar residues" evidence="1">
    <location>
        <begin position="84"/>
        <end position="98"/>
    </location>
</feature>
<reference evidence="3" key="1">
    <citation type="submission" date="2018-12" db="EMBL/GenBank/DDBJ databases">
        <authorList>
            <person name="Syme R.A."/>
            <person name="Farfan-Caceres L."/>
            <person name="Lichtenzveig J."/>
        </authorList>
    </citation>
    <scope>NUCLEOTIDE SEQUENCE</scope>
    <source>
        <strain evidence="3">Al4</strain>
    </source>
</reference>
<evidence type="ECO:0000313" key="4">
    <source>
        <dbReference type="Proteomes" id="UP000651452"/>
    </source>
</evidence>
<evidence type="ECO:0000256" key="1">
    <source>
        <dbReference type="SAM" id="MobiDB-lite"/>
    </source>
</evidence>
<keyword evidence="4" id="KW-1185">Reference proteome</keyword>
<feature type="transmembrane region" description="Helical" evidence="2">
    <location>
        <begin position="119"/>
        <end position="142"/>
    </location>
</feature>
<evidence type="ECO:0000313" key="3">
    <source>
        <dbReference type="EMBL" id="KAF9701187.1"/>
    </source>
</evidence>
<feature type="transmembrane region" description="Helical" evidence="2">
    <location>
        <begin position="609"/>
        <end position="635"/>
    </location>
</feature>
<dbReference type="OrthoDB" id="3692311at2759"/>
<name>A0A8H7JE21_9PLEO</name>
<comment type="caution">
    <text evidence="3">The sequence shown here is derived from an EMBL/GenBank/DDBJ whole genome shotgun (WGS) entry which is preliminary data.</text>
</comment>
<dbReference type="Proteomes" id="UP000651452">
    <property type="component" value="Unassembled WGS sequence"/>
</dbReference>
<feature type="transmembrane region" description="Helical" evidence="2">
    <location>
        <begin position="162"/>
        <end position="183"/>
    </location>
</feature>
<dbReference type="AlphaFoldDB" id="A0A8H7JE21"/>
<organism evidence="3 4">
    <name type="scientific">Ascochyta lentis</name>
    <dbReference type="NCBI Taxonomy" id="205686"/>
    <lineage>
        <taxon>Eukaryota</taxon>
        <taxon>Fungi</taxon>
        <taxon>Dikarya</taxon>
        <taxon>Ascomycota</taxon>
        <taxon>Pezizomycotina</taxon>
        <taxon>Dothideomycetes</taxon>
        <taxon>Pleosporomycetidae</taxon>
        <taxon>Pleosporales</taxon>
        <taxon>Pleosporineae</taxon>
        <taxon>Didymellaceae</taxon>
        <taxon>Ascochyta</taxon>
    </lineage>
</organism>
<keyword evidence="2" id="KW-0812">Transmembrane</keyword>
<reference evidence="3" key="2">
    <citation type="submission" date="2020-09" db="EMBL/GenBank/DDBJ databases">
        <title>Reference genome assembly for Australian Ascochyta lentis isolate Al4.</title>
        <authorList>
            <person name="Lee R.C."/>
            <person name="Farfan-Caceres L.M."/>
            <person name="Debler J.W."/>
            <person name="Williams A.H."/>
            <person name="Henares B.M."/>
        </authorList>
    </citation>
    <scope>NUCLEOTIDE SEQUENCE</scope>
    <source>
        <strain evidence="3">Al4</strain>
    </source>
</reference>